<dbReference type="EMBL" id="CP084930">
    <property type="protein sequence ID" value="USI72753.1"/>
    <property type="molecule type" value="Genomic_DNA"/>
</dbReference>
<name>A0ABY4X753_9SPHN</name>
<keyword evidence="2 6" id="KW-0812">Transmembrane</keyword>
<evidence type="ECO:0000256" key="5">
    <source>
        <dbReference type="ARBA" id="ARBA00049660"/>
    </source>
</evidence>
<reference evidence="7" key="1">
    <citation type="journal article" date="2022" name="Toxins">
        <title>Genomic Analysis of Sphingopyxis sp. USTB-05 for Biodegrading Cyanobacterial Hepatotoxins.</title>
        <authorList>
            <person name="Liu C."/>
            <person name="Xu Q."/>
            <person name="Zhao Z."/>
            <person name="Zhang H."/>
            <person name="Liu X."/>
            <person name="Yin C."/>
            <person name="Liu Y."/>
            <person name="Yan H."/>
        </authorList>
    </citation>
    <scope>NUCLEOTIDE SEQUENCE</scope>
    <source>
        <strain evidence="7">NBD5</strain>
    </source>
</reference>
<dbReference type="Pfam" id="PF01226">
    <property type="entry name" value="Form_Nir_trans"/>
    <property type="match status" value="1"/>
</dbReference>
<dbReference type="Gene3D" id="1.20.1080.10">
    <property type="entry name" value="Glycerol uptake facilitator protein"/>
    <property type="match status" value="1"/>
</dbReference>
<feature type="transmembrane region" description="Helical" evidence="6">
    <location>
        <begin position="102"/>
        <end position="125"/>
    </location>
</feature>
<evidence type="ECO:0000313" key="7">
    <source>
        <dbReference type="EMBL" id="USI72753.1"/>
    </source>
</evidence>
<dbReference type="PANTHER" id="PTHR30520:SF8">
    <property type="entry name" value="NITRITE TRANSPORTER NIRC"/>
    <property type="match status" value="1"/>
</dbReference>
<evidence type="ECO:0000256" key="6">
    <source>
        <dbReference type="SAM" id="Phobius"/>
    </source>
</evidence>
<evidence type="ECO:0000256" key="1">
    <source>
        <dbReference type="ARBA" id="ARBA00004141"/>
    </source>
</evidence>
<organism evidence="7 8">
    <name type="scientific">Sphingomonas morindae</name>
    <dbReference type="NCBI Taxonomy" id="1541170"/>
    <lineage>
        <taxon>Bacteria</taxon>
        <taxon>Pseudomonadati</taxon>
        <taxon>Pseudomonadota</taxon>
        <taxon>Alphaproteobacteria</taxon>
        <taxon>Sphingomonadales</taxon>
        <taxon>Sphingomonadaceae</taxon>
        <taxon>Sphingomonas</taxon>
    </lineage>
</organism>
<proteinExistence type="inferred from homology"/>
<comment type="subcellular location">
    <subcellularLocation>
        <location evidence="1">Membrane</location>
        <topology evidence="1">Multi-pass membrane protein</topology>
    </subcellularLocation>
</comment>
<keyword evidence="4 6" id="KW-0472">Membrane</keyword>
<feature type="transmembrane region" description="Helical" evidence="6">
    <location>
        <begin position="183"/>
        <end position="208"/>
    </location>
</feature>
<accession>A0ABY4X753</accession>
<keyword evidence="3 6" id="KW-1133">Transmembrane helix</keyword>
<feature type="transmembrane region" description="Helical" evidence="6">
    <location>
        <begin position="26"/>
        <end position="49"/>
    </location>
</feature>
<comment type="similarity">
    <text evidence="5">Belongs to the FNT transporter (TC 1.A.16) family.</text>
</comment>
<dbReference type="Proteomes" id="UP001056937">
    <property type="component" value="Chromosome 1"/>
</dbReference>
<evidence type="ECO:0000256" key="4">
    <source>
        <dbReference type="ARBA" id="ARBA00023136"/>
    </source>
</evidence>
<protein>
    <submittedName>
        <fullName evidence="7">Formate/nitrite transporter family protein</fullName>
    </submittedName>
</protein>
<dbReference type="RefSeq" id="WP_252166561.1">
    <property type="nucleotide sequence ID" value="NZ_CP084930.1"/>
</dbReference>
<feature type="transmembrane region" description="Helical" evidence="6">
    <location>
        <begin position="61"/>
        <end position="90"/>
    </location>
</feature>
<feature type="transmembrane region" description="Helical" evidence="6">
    <location>
        <begin position="148"/>
        <end position="171"/>
    </location>
</feature>
<dbReference type="InterPro" id="IPR023271">
    <property type="entry name" value="Aquaporin-like"/>
</dbReference>
<dbReference type="InterPro" id="IPR024002">
    <property type="entry name" value="For/NO2_transpt_CS"/>
</dbReference>
<dbReference type="PANTHER" id="PTHR30520">
    <property type="entry name" value="FORMATE TRANSPORTER-RELATED"/>
    <property type="match status" value="1"/>
</dbReference>
<feature type="transmembrane region" description="Helical" evidence="6">
    <location>
        <begin position="228"/>
        <end position="251"/>
    </location>
</feature>
<dbReference type="InterPro" id="IPR000292">
    <property type="entry name" value="For/NO2_transpt"/>
</dbReference>
<sequence>MTVDETCTWFSQTGAHKIAAMRRSPLGFTIAAMLGGAYIGIALVLALTVSSGLPAGVRPLAAGSVFGLGLLLVSFAGAELFTGSVMYAAFGLARGTVRLPSVLVMLLWVWLGNLIGSMILAWVFATGGGGAVFAAPEPFLHDYVAHKVHVGAGALVARASLCNWLVCLAIWTPARIRSEAGKILALAWCLLAFVASGFEHSVANMTLFTLAGLSPDHPVDLAGAAHNLLWVTLGNVLGGSVLVASAYLGIARTETPAPLPR</sequence>
<evidence type="ECO:0000256" key="3">
    <source>
        <dbReference type="ARBA" id="ARBA00022989"/>
    </source>
</evidence>
<evidence type="ECO:0000313" key="8">
    <source>
        <dbReference type="Proteomes" id="UP001056937"/>
    </source>
</evidence>
<gene>
    <name evidence="7" type="ORF">LHA26_16000</name>
</gene>
<dbReference type="PROSITE" id="PS01006">
    <property type="entry name" value="FORMATE_NITRITE_TP_2"/>
    <property type="match status" value="1"/>
</dbReference>
<keyword evidence="8" id="KW-1185">Reference proteome</keyword>
<evidence type="ECO:0000256" key="2">
    <source>
        <dbReference type="ARBA" id="ARBA00022692"/>
    </source>
</evidence>